<dbReference type="GO" id="GO:0016051">
    <property type="term" value="P:carbohydrate biosynthetic process"/>
    <property type="evidence" value="ECO:0007669"/>
    <property type="project" value="InterPro"/>
</dbReference>
<dbReference type="GO" id="GO:0008146">
    <property type="term" value="F:sulfotransferase activity"/>
    <property type="evidence" value="ECO:0007669"/>
    <property type="project" value="InterPro"/>
</dbReference>
<evidence type="ECO:0000256" key="2">
    <source>
        <dbReference type="ARBA" id="ARBA00006339"/>
    </source>
</evidence>
<dbReference type="InterPro" id="IPR018011">
    <property type="entry name" value="Carb_sulfotrans_8-10"/>
</dbReference>
<dbReference type="PANTHER" id="PTHR12137:SF54">
    <property type="entry name" value="CARBOHYDRATE SULFOTRANSFERASE"/>
    <property type="match status" value="1"/>
</dbReference>
<keyword evidence="9" id="KW-0735">Signal-anchor</keyword>
<reference evidence="10 11" key="1">
    <citation type="submission" date="2018-04" db="EMBL/GenBank/DDBJ databases">
        <title>The genome of golden apple snail Pomacea canaliculata provides insight into stress tolerance and invasive adaptation.</title>
        <authorList>
            <person name="Liu C."/>
            <person name="Liu B."/>
            <person name="Ren Y."/>
            <person name="Zhang Y."/>
            <person name="Wang H."/>
            <person name="Li S."/>
            <person name="Jiang F."/>
            <person name="Yin L."/>
            <person name="Zhang G."/>
            <person name="Qian W."/>
            <person name="Fan W."/>
        </authorList>
    </citation>
    <scope>NUCLEOTIDE SEQUENCE [LARGE SCALE GENOMIC DNA]</scope>
    <source>
        <strain evidence="10">SZHN2017</strain>
        <tissue evidence="10">Muscle</tissue>
    </source>
</reference>
<evidence type="ECO:0000256" key="3">
    <source>
        <dbReference type="ARBA" id="ARBA00022679"/>
    </source>
</evidence>
<keyword evidence="9" id="KW-0119">Carbohydrate metabolism</keyword>
<keyword evidence="6 9" id="KW-0333">Golgi apparatus</keyword>
<evidence type="ECO:0000256" key="6">
    <source>
        <dbReference type="ARBA" id="ARBA00023034"/>
    </source>
</evidence>
<accession>A0A2T7PTT4</accession>
<dbReference type="OrthoDB" id="2019940at2759"/>
<keyword evidence="11" id="KW-1185">Reference proteome</keyword>
<gene>
    <name evidence="10" type="ORF">C0Q70_03833</name>
</gene>
<evidence type="ECO:0000256" key="1">
    <source>
        <dbReference type="ARBA" id="ARBA00004323"/>
    </source>
</evidence>
<comment type="subcellular location">
    <subcellularLocation>
        <location evidence="1 9">Golgi apparatus membrane</location>
        <topology evidence="1 9">Single-pass type II membrane protein</topology>
    </subcellularLocation>
</comment>
<dbReference type="Pfam" id="PF03567">
    <property type="entry name" value="Sulfotransfer_2"/>
    <property type="match status" value="1"/>
</dbReference>
<evidence type="ECO:0000313" key="10">
    <source>
        <dbReference type="EMBL" id="PVD36843.1"/>
    </source>
</evidence>
<organism evidence="10 11">
    <name type="scientific">Pomacea canaliculata</name>
    <name type="common">Golden apple snail</name>
    <dbReference type="NCBI Taxonomy" id="400727"/>
    <lineage>
        <taxon>Eukaryota</taxon>
        <taxon>Metazoa</taxon>
        <taxon>Spiralia</taxon>
        <taxon>Lophotrochozoa</taxon>
        <taxon>Mollusca</taxon>
        <taxon>Gastropoda</taxon>
        <taxon>Caenogastropoda</taxon>
        <taxon>Architaenioglossa</taxon>
        <taxon>Ampullarioidea</taxon>
        <taxon>Ampullariidae</taxon>
        <taxon>Pomacea</taxon>
    </lineage>
</organism>
<dbReference type="Proteomes" id="UP000245119">
    <property type="component" value="Linkage Group LG2"/>
</dbReference>
<dbReference type="GO" id="GO:0000139">
    <property type="term" value="C:Golgi membrane"/>
    <property type="evidence" value="ECO:0007669"/>
    <property type="project" value="UniProtKB-SubCell"/>
</dbReference>
<comment type="similarity">
    <text evidence="2 9">Belongs to the sulfotransferase 2 family.</text>
</comment>
<evidence type="ECO:0000256" key="4">
    <source>
        <dbReference type="ARBA" id="ARBA00022692"/>
    </source>
</evidence>
<keyword evidence="3 9" id="KW-0808">Transferase</keyword>
<comment type="caution">
    <text evidence="10">The sequence shown here is derived from an EMBL/GenBank/DDBJ whole genome shotgun (WGS) entry which is preliminary data.</text>
</comment>
<keyword evidence="4" id="KW-0812">Transmembrane</keyword>
<dbReference type="EC" id="2.8.2.-" evidence="9"/>
<proteinExistence type="inferred from homology"/>
<evidence type="ECO:0000313" key="11">
    <source>
        <dbReference type="Proteomes" id="UP000245119"/>
    </source>
</evidence>
<dbReference type="EMBL" id="PZQS01000002">
    <property type="protein sequence ID" value="PVD36843.1"/>
    <property type="molecule type" value="Genomic_DNA"/>
</dbReference>
<evidence type="ECO:0000256" key="8">
    <source>
        <dbReference type="ARBA" id="ARBA00023180"/>
    </source>
</evidence>
<keyword evidence="8 9" id="KW-0325">Glycoprotein</keyword>
<dbReference type="AlphaFoldDB" id="A0A2T7PTT4"/>
<keyword evidence="7" id="KW-0472">Membrane</keyword>
<evidence type="ECO:0000256" key="9">
    <source>
        <dbReference type="RuleBase" id="RU364020"/>
    </source>
</evidence>
<keyword evidence="5" id="KW-1133">Transmembrane helix</keyword>
<dbReference type="PANTHER" id="PTHR12137">
    <property type="entry name" value="CARBOHYDRATE SULFOTRANSFERASE"/>
    <property type="match status" value="1"/>
</dbReference>
<dbReference type="InterPro" id="IPR005331">
    <property type="entry name" value="Sulfotransferase"/>
</dbReference>
<sequence>MFPDGTDVRRLAEDHIKRKELLHKTCKAGPEENFFEDAREAVTEGNQFLIDDVHRLLYCPIEKVGCSFWKRVFVLLKDQQQGKSVFNLSGVAVHRRWGLFNTSASKPFLLKYFYLQSYTKFLFVRDPYERLFSGYIDKIFTPSYQTQGLSEHIRQHFGENLQPAAMGDRKLANQTTGSFSCVTSVSFSEFCRYVTNDIGVAVNAHFTPMYAKCLPCHVGYDFVGKMETFRDDTNFILTAAGVNVTSVLGPDSSFQTENDLSIMRDVTNRVFDVIISDTRKCFHKANMLRRTWATFQIRGYLSIHKKFPVSDEEAENLTSEQFLNLAMKAYENSGSREECMRQRKTAILEAFYNIPRSLLKKVEFFVQKDCLLFGYECNVDQRFPENQAPQPVFKFDTMI</sequence>
<evidence type="ECO:0000256" key="7">
    <source>
        <dbReference type="ARBA" id="ARBA00023136"/>
    </source>
</evidence>
<name>A0A2T7PTT4_POMCA</name>
<evidence type="ECO:0000256" key="5">
    <source>
        <dbReference type="ARBA" id="ARBA00022989"/>
    </source>
</evidence>
<protein>
    <recommendedName>
        <fullName evidence="9">Carbohydrate sulfotransferase</fullName>
        <ecNumber evidence="9">2.8.2.-</ecNumber>
    </recommendedName>
</protein>